<protein>
    <recommendedName>
        <fullName evidence="2">Voltage-gated hydrogen channel 1</fullName>
    </recommendedName>
    <alternativeName>
        <fullName evidence="12">Hydrogen voltage-gated channel 1</fullName>
    </alternativeName>
</protein>
<evidence type="ECO:0000256" key="2">
    <source>
        <dbReference type="ARBA" id="ARBA00015897"/>
    </source>
</evidence>
<evidence type="ECO:0000256" key="8">
    <source>
        <dbReference type="ARBA" id="ARBA00023054"/>
    </source>
</evidence>
<evidence type="ECO:0000256" key="12">
    <source>
        <dbReference type="ARBA" id="ARBA00031989"/>
    </source>
</evidence>
<dbReference type="AlphaFoldDB" id="A0A8S4NZW8"/>
<keyword evidence="8 13" id="KW-0175">Coiled coil</keyword>
<feature type="domain" description="Ion transport" evidence="16">
    <location>
        <begin position="79"/>
        <end position="162"/>
    </location>
</feature>
<feature type="compositionally biased region" description="Polar residues" evidence="14">
    <location>
        <begin position="283"/>
        <end position="298"/>
    </location>
</feature>
<dbReference type="GO" id="GO:0034702">
    <property type="term" value="C:monoatomic ion channel complex"/>
    <property type="evidence" value="ECO:0007669"/>
    <property type="project" value="UniProtKB-KW"/>
</dbReference>
<evidence type="ECO:0000256" key="1">
    <source>
        <dbReference type="ARBA" id="ARBA00004651"/>
    </source>
</evidence>
<accession>A0A8S4NZW8</accession>
<evidence type="ECO:0000256" key="10">
    <source>
        <dbReference type="ARBA" id="ARBA00023136"/>
    </source>
</evidence>
<evidence type="ECO:0000256" key="14">
    <source>
        <dbReference type="SAM" id="MobiDB-lite"/>
    </source>
</evidence>
<feature type="transmembrane region" description="Helical" evidence="15">
    <location>
        <begin position="147"/>
        <end position="168"/>
    </location>
</feature>
<dbReference type="Gene3D" id="1.20.120.350">
    <property type="entry name" value="Voltage-gated potassium channels. Chain C"/>
    <property type="match status" value="1"/>
</dbReference>
<sequence>MQDERANLTLQGNIKLRDDRDKRNMDANHTYDYNISTTFNITEVNSHGDGSDIYGCHSNGTGCYGHNDDYHHSHSTLEEVAHIFHLSSLSIISVFVLEVFLKLFGMGFSFFRKKMEIFDAIIIIASFTIDLVLMYGAGGTKGEDASALLIVFLLWRVLRVINGLMVTIKQRIEFRIKLQKRARRRAERKLELYDAERDLTNREINALKEICYNYGAQQFEVDACKPTPKFAKRLDTSGLSGLSLSLSMSMSMGIFGMGRRASTAPSAPSSVPPSRRQSLSPSVDSSYSRGRPRTPSSERNMDSKSDPTTPNGPIVTPSTAKQRTMLKLLHRNRSAQSITSFIESRKSVKSDGYESDSMRNAMPSLEEENENGMQSRKQSMKKRRSVKRKADERIGQSTDSSSDESSSNSSVCYVNMDKVKSSPVEFDLVESGYFSLNNNESDKGEKSETRKPSTENVPTTADIEIDVPKDKTTFNVVQNKHQDTKNDHKHQNQILFTPRERPKLRIDITKANKGRLNIPKQIPTRSLQNVNHVAKSPNHLSVQDIPALSNSCNSLIKLNNLFRNKNNKDKIMEEHSRAQLTINVPPLSNSCNSLAFKLNQNHCTKTLEATNHLDVNNKQHLSNSCGTLIQLNNTVKDNDIQSNRHNLEATPLLTNRQPEEESPVCDVIIKQPNSKQVMATIVTIDDM</sequence>
<dbReference type="InterPro" id="IPR031846">
    <property type="entry name" value="Hvcn1"/>
</dbReference>
<keyword evidence="3" id="KW-0813">Transport</keyword>
<dbReference type="GO" id="GO:0005886">
    <property type="term" value="C:plasma membrane"/>
    <property type="evidence" value="ECO:0007669"/>
    <property type="project" value="UniProtKB-SubCell"/>
</dbReference>
<feature type="region of interest" description="Disordered" evidence="14">
    <location>
        <begin position="345"/>
        <end position="410"/>
    </location>
</feature>
<feature type="coiled-coil region" evidence="13">
    <location>
        <begin position="176"/>
        <end position="210"/>
    </location>
</feature>
<dbReference type="EMBL" id="CAIIXF020000006">
    <property type="protein sequence ID" value="CAH1787434.1"/>
    <property type="molecule type" value="Genomic_DNA"/>
</dbReference>
<keyword evidence="7 15" id="KW-1133">Transmembrane helix</keyword>
<feature type="compositionally biased region" description="Basic residues" evidence="14">
    <location>
        <begin position="378"/>
        <end position="387"/>
    </location>
</feature>
<feature type="compositionally biased region" description="Low complexity" evidence="14">
    <location>
        <begin position="259"/>
        <end position="282"/>
    </location>
</feature>
<comment type="subcellular location">
    <subcellularLocation>
        <location evidence="1">Cell membrane</location>
        <topology evidence="1">Multi-pass membrane protein</topology>
    </subcellularLocation>
</comment>
<keyword evidence="11" id="KW-0407">Ion channel</keyword>
<evidence type="ECO:0000313" key="17">
    <source>
        <dbReference type="EMBL" id="CAH1787434.1"/>
    </source>
</evidence>
<dbReference type="OrthoDB" id="427456at2759"/>
<keyword evidence="6" id="KW-0851">Voltage-gated channel</keyword>
<organism evidence="17 18">
    <name type="scientific">Owenia fusiformis</name>
    <name type="common">Polychaete worm</name>
    <dbReference type="NCBI Taxonomy" id="6347"/>
    <lineage>
        <taxon>Eukaryota</taxon>
        <taxon>Metazoa</taxon>
        <taxon>Spiralia</taxon>
        <taxon>Lophotrochozoa</taxon>
        <taxon>Annelida</taxon>
        <taxon>Polychaeta</taxon>
        <taxon>Sedentaria</taxon>
        <taxon>Canalipalpata</taxon>
        <taxon>Sabellida</taxon>
        <taxon>Oweniida</taxon>
        <taxon>Oweniidae</taxon>
        <taxon>Owenia</taxon>
    </lineage>
</organism>
<dbReference type="InterPro" id="IPR005821">
    <property type="entry name" value="Ion_trans_dom"/>
</dbReference>
<evidence type="ECO:0000256" key="4">
    <source>
        <dbReference type="ARBA" id="ARBA00022475"/>
    </source>
</evidence>
<gene>
    <name evidence="17" type="ORF">OFUS_LOCUS13136</name>
</gene>
<evidence type="ECO:0000313" key="18">
    <source>
        <dbReference type="Proteomes" id="UP000749559"/>
    </source>
</evidence>
<keyword evidence="10 15" id="KW-0472">Membrane</keyword>
<evidence type="ECO:0000259" key="16">
    <source>
        <dbReference type="Pfam" id="PF00520"/>
    </source>
</evidence>
<dbReference type="PANTHER" id="PTHR46480:SF1">
    <property type="entry name" value="VOLTAGE-GATED HYDROGEN CHANNEL 1"/>
    <property type="match status" value="1"/>
</dbReference>
<feature type="transmembrane region" description="Helical" evidence="15">
    <location>
        <begin position="83"/>
        <end position="105"/>
    </location>
</feature>
<dbReference type="GO" id="GO:0030171">
    <property type="term" value="F:voltage-gated proton channel activity"/>
    <property type="evidence" value="ECO:0007669"/>
    <property type="project" value="InterPro"/>
</dbReference>
<name>A0A8S4NZW8_OWEFU</name>
<reference evidence="17" key="1">
    <citation type="submission" date="2022-03" db="EMBL/GenBank/DDBJ databases">
        <authorList>
            <person name="Martin C."/>
        </authorList>
    </citation>
    <scope>NUCLEOTIDE SEQUENCE</scope>
</reference>
<feature type="region of interest" description="Disordered" evidence="14">
    <location>
        <begin position="259"/>
        <end position="320"/>
    </location>
</feature>
<proteinExistence type="predicted"/>
<evidence type="ECO:0000256" key="13">
    <source>
        <dbReference type="SAM" id="Coils"/>
    </source>
</evidence>
<dbReference type="Pfam" id="PF00520">
    <property type="entry name" value="Ion_trans"/>
    <property type="match status" value="1"/>
</dbReference>
<evidence type="ECO:0000256" key="7">
    <source>
        <dbReference type="ARBA" id="ARBA00022989"/>
    </source>
</evidence>
<dbReference type="InterPro" id="IPR027359">
    <property type="entry name" value="Volt_channel_dom_sf"/>
</dbReference>
<keyword evidence="18" id="KW-1185">Reference proteome</keyword>
<comment type="caution">
    <text evidence="17">The sequence shown here is derived from an EMBL/GenBank/DDBJ whole genome shotgun (WGS) entry which is preliminary data.</text>
</comment>
<feature type="region of interest" description="Disordered" evidence="14">
    <location>
        <begin position="435"/>
        <end position="457"/>
    </location>
</feature>
<feature type="compositionally biased region" description="Polar residues" evidence="14">
    <location>
        <begin position="306"/>
        <end position="320"/>
    </location>
</feature>
<dbReference type="PANTHER" id="PTHR46480">
    <property type="entry name" value="F20B24.22"/>
    <property type="match status" value="1"/>
</dbReference>
<keyword evidence="9" id="KW-0406">Ion transport</keyword>
<feature type="compositionally biased region" description="Basic and acidic residues" evidence="14">
    <location>
        <begin position="440"/>
        <end position="453"/>
    </location>
</feature>
<evidence type="ECO:0000256" key="3">
    <source>
        <dbReference type="ARBA" id="ARBA00022448"/>
    </source>
</evidence>
<feature type="transmembrane region" description="Helical" evidence="15">
    <location>
        <begin position="117"/>
        <end position="135"/>
    </location>
</feature>
<evidence type="ECO:0000256" key="15">
    <source>
        <dbReference type="SAM" id="Phobius"/>
    </source>
</evidence>
<evidence type="ECO:0000256" key="5">
    <source>
        <dbReference type="ARBA" id="ARBA00022692"/>
    </source>
</evidence>
<evidence type="ECO:0000256" key="6">
    <source>
        <dbReference type="ARBA" id="ARBA00022882"/>
    </source>
</evidence>
<keyword evidence="4" id="KW-1003">Cell membrane</keyword>
<evidence type="ECO:0000256" key="11">
    <source>
        <dbReference type="ARBA" id="ARBA00023303"/>
    </source>
</evidence>
<dbReference type="Proteomes" id="UP000749559">
    <property type="component" value="Unassembled WGS sequence"/>
</dbReference>
<feature type="compositionally biased region" description="Low complexity" evidence="14">
    <location>
        <begin position="397"/>
        <end position="410"/>
    </location>
</feature>
<keyword evidence="5 15" id="KW-0812">Transmembrane</keyword>
<evidence type="ECO:0000256" key="9">
    <source>
        <dbReference type="ARBA" id="ARBA00023065"/>
    </source>
</evidence>